<accession>X1RNN2</accession>
<name>X1RNN2_9ZZZZ</name>
<reference evidence="1" key="1">
    <citation type="journal article" date="2014" name="Front. Microbiol.">
        <title>High frequency of phylogenetically diverse reductive dehalogenase-homologous genes in deep subseafloor sedimentary metagenomes.</title>
        <authorList>
            <person name="Kawai M."/>
            <person name="Futagami T."/>
            <person name="Toyoda A."/>
            <person name="Takaki Y."/>
            <person name="Nishi S."/>
            <person name="Hori S."/>
            <person name="Arai W."/>
            <person name="Tsubouchi T."/>
            <person name="Morono Y."/>
            <person name="Uchiyama I."/>
            <person name="Ito T."/>
            <person name="Fujiyama A."/>
            <person name="Inagaki F."/>
            <person name="Takami H."/>
        </authorList>
    </citation>
    <scope>NUCLEOTIDE SEQUENCE</scope>
    <source>
        <strain evidence="1">Expedition CK06-06</strain>
    </source>
</reference>
<evidence type="ECO:0000313" key="1">
    <source>
        <dbReference type="EMBL" id="GAI64775.1"/>
    </source>
</evidence>
<proteinExistence type="predicted"/>
<sequence length="53" mass="5513">MTSFPQLGNLVPQLGKLASGTTITAGGGPGFLELATEFGIFFNLAAWPPFEEA</sequence>
<gene>
    <name evidence="1" type="ORF">S12H4_10646</name>
</gene>
<comment type="caution">
    <text evidence="1">The sequence shown here is derived from an EMBL/GenBank/DDBJ whole genome shotgun (WGS) entry which is preliminary data.</text>
</comment>
<dbReference type="AlphaFoldDB" id="X1RNN2"/>
<protein>
    <submittedName>
        <fullName evidence="1">Uncharacterized protein</fullName>
    </submittedName>
</protein>
<organism evidence="1">
    <name type="scientific">marine sediment metagenome</name>
    <dbReference type="NCBI Taxonomy" id="412755"/>
    <lineage>
        <taxon>unclassified sequences</taxon>
        <taxon>metagenomes</taxon>
        <taxon>ecological metagenomes</taxon>
    </lineage>
</organism>
<dbReference type="EMBL" id="BARW01004596">
    <property type="protein sequence ID" value="GAI64775.1"/>
    <property type="molecule type" value="Genomic_DNA"/>
</dbReference>